<evidence type="ECO:0000313" key="3">
    <source>
        <dbReference type="Proteomes" id="UP000501690"/>
    </source>
</evidence>
<gene>
    <name evidence="2" type="ORF">DEO72_LG9g182</name>
</gene>
<reference evidence="2 3" key="1">
    <citation type="submission" date="2019-04" db="EMBL/GenBank/DDBJ databases">
        <title>An improved genome assembly and genetic linkage map for asparagus bean, Vigna unguiculata ssp. sesquipedialis.</title>
        <authorList>
            <person name="Xia Q."/>
            <person name="Zhang R."/>
            <person name="Dong Y."/>
        </authorList>
    </citation>
    <scope>NUCLEOTIDE SEQUENCE [LARGE SCALE GENOMIC DNA]</scope>
    <source>
        <tissue evidence="2">Leaf</tissue>
    </source>
</reference>
<evidence type="ECO:0000313" key="2">
    <source>
        <dbReference type="EMBL" id="QCE05181.1"/>
    </source>
</evidence>
<dbReference type="EMBL" id="CP039353">
    <property type="protein sequence ID" value="QCE05181.1"/>
    <property type="molecule type" value="Genomic_DNA"/>
</dbReference>
<proteinExistence type="predicted"/>
<feature type="region of interest" description="Disordered" evidence="1">
    <location>
        <begin position="45"/>
        <end position="93"/>
    </location>
</feature>
<keyword evidence="3" id="KW-1185">Reference proteome</keyword>
<dbReference type="Proteomes" id="UP000501690">
    <property type="component" value="Linkage Group LG9"/>
</dbReference>
<organism evidence="2 3">
    <name type="scientific">Vigna unguiculata</name>
    <name type="common">Cowpea</name>
    <dbReference type="NCBI Taxonomy" id="3917"/>
    <lineage>
        <taxon>Eukaryota</taxon>
        <taxon>Viridiplantae</taxon>
        <taxon>Streptophyta</taxon>
        <taxon>Embryophyta</taxon>
        <taxon>Tracheophyta</taxon>
        <taxon>Spermatophyta</taxon>
        <taxon>Magnoliopsida</taxon>
        <taxon>eudicotyledons</taxon>
        <taxon>Gunneridae</taxon>
        <taxon>Pentapetalae</taxon>
        <taxon>rosids</taxon>
        <taxon>fabids</taxon>
        <taxon>Fabales</taxon>
        <taxon>Fabaceae</taxon>
        <taxon>Papilionoideae</taxon>
        <taxon>50 kb inversion clade</taxon>
        <taxon>NPAAA clade</taxon>
        <taxon>indigoferoid/millettioid clade</taxon>
        <taxon>Phaseoleae</taxon>
        <taxon>Vigna</taxon>
    </lineage>
</organism>
<feature type="compositionally biased region" description="Basic and acidic residues" evidence="1">
    <location>
        <begin position="83"/>
        <end position="93"/>
    </location>
</feature>
<sequence length="93" mass="10463">MQTREVIIVKENTQRQANINKRTRYPDCVSDIGALGGLHLQRFPNSAEFGHNESSPDRSQGKSPSRLGLDQVQRLGPPTTPHDIIHYALSERE</sequence>
<protein>
    <submittedName>
        <fullName evidence="2">Uncharacterized protein</fullName>
    </submittedName>
</protein>
<dbReference type="AlphaFoldDB" id="A0A4D6MWY9"/>
<evidence type="ECO:0000256" key="1">
    <source>
        <dbReference type="SAM" id="MobiDB-lite"/>
    </source>
</evidence>
<accession>A0A4D6MWY9</accession>
<name>A0A4D6MWY9_VIGUN</name>
<feature type="compositionally biased region" description="Basic and acidic residues" evidence="1">
    <location>
        <begin position="50"/>
        <end position="60"/>
    </location>
</feature>